<proteinExistence type="inferred from homology"/>
<protein>
    <submittedName>
        <fullName evidence="5">Hydrogenase maturation protease</fullName>
    </submittedName>
</protein>
<keyword evidence="3" id="KW-0064">Aspartyl protease</keyword>
<keyword evidence="4" id="KW-0378">Hydrolase</keyword>
<dbReference type="InterPro" id="IPR023430">
    <property type="entry name" value="Pept_HybD-like_dom_sf"/>
</dbReference>
<name>A0A6L7G9P2_9RHOB</name>
<dbReference type="Gene3D" id="3.40.50.1450">
    <property type="entry name" value="HybD-like"/>
    <property type="match status" value="1"/>
</dbReference>
<dbReference type="NCBIfam" id="TIGR00072">
    <property type="entry name" value="hydrog_prot"/>
    <property type="match status" value="1"/>
</dbReference>
<keyword evidence="2 5" id="KW-0645">Protease</keyword>
<evidence type="ECO:0000256" key="4">
    <source>
        <dbReference type="ARBA" id="ARBA00022801"/>
    </source>
</evidence>
<dbReference type="InterPro" id="IPR000671">
    <property type="entry name" value="Peptidase_A31"/>
</dbReference>
<keyword evidence="6" id="KW-1185">Reference proteome</keyword>
<dbReference type="Pfam" id="PF01750">
    <property type="entry name" value="HycI"/>
    <property type="match status" value="1"/>
</dbReference>
<evidence type="ECO:0000256" key="1">
    <source>
        <dbReference type="ARBA" id="ARBA00006814"/>
    </source>
</evidence>
<accession>A0A6L7G9P2</accession>
<reference evidence="5 6" key="1">
    <citation type="submission" date="2019-12" db="EMBL/GenBank/DDBJ databases">
        <authorList>
            <person name="Li M."/>
        </authorList>
    </citation>
    <scope>NUCLEOTIDE SEQUENCE [LARGE SCALE GENOMIC DNA]</scope>
    <source>
        <strain evidence="5 6">GBMRC 2024</strain>
    </source>
</reference>
<dbReference type="PANTHER" id="PTHR30302:SF1">
    <property type="entry name" value="HYDROGENASE 2 MATURATION PROTEASE"/>
    <property type="match status" value="1"/>
</dbReference>
<dbReference type="EMBL" id="WUMU01000026">
    <property type="protein sequence ID" value="MXN20317.1"/>
    <property type="molecule type" value="Genomic_DNA"/>
</dbReference>
<dbReference type="GO" id="GO:0008047">
    <property type="term" value="F:enzyme activator activity"/>
    <property type="evidence" value="ECO:0007669"/>
    <property type="project" value="InterPro"/>
</dbReference>
<dbReference type="PRINTS" id="PR00446">
    <property type="entry name" value="HYDRGNUPTAKE"/>
</dbReference>
<comment type="caution">
    <text evidence="5">The sequence shown here is derived from an EMBL/GenBank/DDBJ whole genome shotgun (WGS) entry which is preliminary data.</text>
</comment>
<dbReference type="GO" id="GO:0016485">
    <property type="term" value="P:protein processing"/>
    <property type="evidence" value="ECO:0007669"/>
    <property type="project" value="TreeGrafter"/>
</dbReference>
<dbReference type="RefSeq" id="WP_160896442.1">
    <property type="nucleotide sequence ID" value="NZ_WUMU01000026.1"/>
</dbReference>
<evidence type="ECO:0000313" key="6">
    <source>
        <dbReference type="Proteomes" id="UP000477911"/>
    </source>
</evidence>
<dbReference type="SUPFAM" id="SSF53163">
    <property type="entry name" value="HybD-like"/>
    <property type="match status" value="1"/>
</dbReference>
<gene>
    <name evidence="5" type="ORF">GR170_20975</name>
</gene>
<evidence type="ECO:0000256" key="3">
    <source>
        <dbReference type="ARBA" id="ARBA00022750"/>
    </source>
</evidence>
<dbReference type="GO" id="GO:0004190">
    <property type="term" value="F:aspartic-type endopeptidase activity"/>
    <property type="evidence" value="ECO:0007669"/>
    <property type="project" value="UniProtKB-KW"/>
</dbReference>
<dbReference type="Proteomes" id="UP000477911">
    <property type="component" value="Unassembled WGS sequence"/>
</dbReference>
<evidence type="ECO:0000256" key="2">
    <source>
        <dbReference type="ARBA" id="ARBA00022670"/>
    </source>
</evidence>
<dbReference type="PANTHER" id="PTHR30302">
    <property type="entry name" value="HYDROGENASE 1 MATURATION PROTEASE"/>
    <property type="match status" value="1"/>
</dbReference>
<comment type="similarity">
    <text evidence="1">Belongs to the peptidase A31 family.</text>
</comment>
<sequence>MTSWATGLHAAGGAGITTVLGLGNTLLGDDGIGVRVAEALLAQRAPGLRAIDGGTMGFRLADTLARSAACICVDAADLGAAPGTVRQLSLEDLTARFATGGRSSAHEAGLLDLLGLVRLEGRLPPHLAIVAIQPAVLDWGETLSPVVAAALPRACEMVLQISRGWSDAK</sequence>
<organism evidence="5 6">
    <name type="scientific">Pseudooceanicola albus</name>
    <dbReference type="NCBI Taxonomy" id="2692189"/>
    <lineage>
        <taxon>Bacteria</taxon>
        <taxon>Pseudomonadati</taxon>
        <taxon>Pseudomonadota</taxon>
        <taxon>Alphaproteobacteria</taxon>
        <taxon>Rhodobacterales</taxon>
        <taxon>Paracoccaceae</taxon>
        <taxon>Pseudooceanicola</taxon>
    </lineage>
</organism>
<evidence type="ECO:0000313" key="5">
    <source>
        <dbReference type="EMBL" id="MXN20317.1"/>
    </source>
</evidence>
<dbReference type="AlphaFoldDB" id="A0A6L7G9P2"/>